<organism evidence="2 3">
    <name type="scientific">Helianthus annuus</name>
    <name type="common">Common sunflower</name>
    <dbReference type="NCBI Taxonomy" id="4232"/>
    <lineage>
        <taxon>Eukaryota</taxon>
        <taxon>Viridiplantae</taxon>
        <taxon>Streptophyta</taxon>
        <taxon>Embryophyta</taxon>
        <taxon>Tracheophyta</taxon>
        <taxon>Spermatophyta</taxon>
        <taxon>Magnoliopsida</taxon>
        <taxon>eudicotyledons</taxon>
        <taxon>Gunneridae</taxon>
        <taxon>Pentapetalae</taxon>
        <taxon>asterids</taxon>
        <taxon>campanulids</taxon>
        <taxon>Asterales</taxon>
        <taxon>Asteraceae</taxon>
        <taxon>Asteroideae</taxon>
        <taxon>Heliantheae alliance</taxon>
        <taxon>Heliantheae</taxon>
        <taxon>Helianthus</taxon>
    </lineage>
</organism>
<dbReference type="EMBL" id="MNCJ02000317">
    <property type="protein sequence ID" value="KAF5818059.1"/>
    <property type="molecule type" value="Genomic_DNA"/>
</dbReference>
<sequence length="145" mass="16292">MTTNRTSTRVLQSVASKLIRYAKHAIKSSKYLKNKTNIPTTKSKKLMSSISNRAIRLCHRKKKTGKNEGVWQKEILMGDKCEPLDFSGVIYYDKDGNLLTEVPTRSRCASPLPGSACSTPAKSSWATTSRFEDHCISDFSSPWKM</sequence>
<name>A0A251VFX1_HELAN</name>
<evidence type="ECO:0000313" key="3">
    <source>
        <dbReference type="Proteomes" id="UP000215914"/>
    </source>
</evidence>
<dbReference type="PANTHER" id="PTHR33237:SF51">
    <property type="match status" value="1"/>
</dbReference>
<evidence type="ECO:0000313" key="1">
    <source>
        <dbReference type="EMBL" id="KAF5818059.1"/>
    </source>
</evidence>
<reference evidence="2" key="2">
    <citation type="submission" date="2017-02" db="EMBL/GenBank/DDBJ databases">
        <title>Sunflower complete genome.</title>
        <authorList>
            <person name="Langlade N."/>
            <person name="Munos S."/>
        </authorList>
    </citation>
    <scope>NUCLEOTIDE SEQUENCE [LARGE SCALE GENOMIC DNA]</scope>
    <source>
        <tissue evidence="2">Leaves</tissue>
    </source>
</reference>
<gene>
    <name evidence="2" type="ORF">HannXRQ_Chr02g0042791</name>
    <name evidence="1" type="ORF">HanXRQr2_Chr02g0060391</name>
</gene>
<dbReference type="AlphaFoldDB" id="A0A251VFX1"/>
<proteinExistence type="predicted"/>
<accession>A0A251VFX1</accession>
<reference evidence="1" key="3">
    <citation type="submission" date="2020-06" db="EMBL/GenBank/DDBJ databases">
        <title>Helianthus annuus Genome sequencing and assembly Release 2.</title>
        <authorList>
            <person name="Gouzy J."/>
            <person name="Langlade N."/>
            <person name="Munos S."/>
        </authorList>
    </citation>
    <scope>NUCLEOTIDE SEQUENCE</scope>
    <source>
        <tissue evidence="1">Leaves</tissue>
    </source>
</reference>
<evidence type="ECO:0000313" key="2">
    <source>
        <dbReference type="EMBL" id="OTG34169.1"/>
    </source>
</evidence>
<dbReference type="FunCoup" id="A0A251VFX1">
    <property type="interactions" value="78"/>
</dbReference>
<dbReference type="InParanoid" id="A0A251VFX1"/>
<keyword evidence="3" id="KW-1185">Reference proteome</keyword>
<dbReference type="Gramene" id="mRNA:HanXRQr2_Chr02g0060391">
    <property type="protein sequence ID" value="CDS:HanXRQr2_Chr02g0060391.1"/>
    <property type="gene ID" value="HanXRQr2_Chr02g0060391"/>
</dbReference>
<dbReference type="Proteomes" id="UP000215914">
    <property type="component" value="Chromosome 2"/>
</dbReference>
<dbReference type="EMBL" id="CM007891">
    <property type="protein sequence ID" value="OTG34169.1"/>
    <property type="molecule type" value="Genomic_DNA"/>
</dbReference>
<dbReference type="PANTHER" id="PTHR33237">
    <property type="entry name" value="F2P16.13 PROTEIN-RELATED"/>
    <property type="match status" value="1"/>
</dbReference>
<reference evidence="1 3" key="1">
    <citation type="journal article" date="2017" name="Nature">
        <title>The sunflower genome provides insights into oil metabolism, flowering and Asterid evolution.</title>
        <authorList>
            <person name="Badouin H."/>
            <person name="Gouzy J."/>
            <person name="Grassa C.J."/>
            <person name="Murat F."/>
            <person name="Staton S.E."/>
            <person name="Cottret L."/>
            <person name="Lelandais-Briere C."/>
            <person name="Owens G.L."/>
            <person name="Carrere S."/>
            <person name="Mayjonade B."/>
            <person name="Legrand L."/>
            <person name="Gill N."/>
            <person name="Kane N.C."/>
            <person name="Bowers J.E."/>
            <person name="Hubner S."/>
            <person name="Bellec A."/>
            <person name="Berard A."/>
            <person name="Berges H."/>
            <person name="Blanchet N."/>
            <person name="Boniface M.C."/>
            <person name="Brunel D."/>
            <person name="Catrice O."/>
            <person name="Chaidir N."/>
            <person name="Claudel C."/>
            <person name="Donnadieu C."/>
            <person name="Faraut T."/>
            <person name="Fievet G."/>
            <person name="Helmstetter N."/>
            <person name="King M."/>
            <person name="Knapp S.J."/>
            <person name="Lai Z."/>
            <person name="Le Paslier M.C."/>
            <person name="Lippi Y."/>
            <person name="Lorenzon L."/>
            <person name="Mandel J.R."/>
            <person name="Marage G."/>
            <person name="Marchand G."/>
            <person name="Marquand E."/>
            <person name="Bret-Mestries E."/>
            <person name="Morien E."/>
            <person name="Nambeesan S."/>
            <person name="Nguyen T."/>
            <person name="Pegot-Espagnet P."/>
            <person name="Pouilly N."/>
            <person name="Raftis F."/>
            <person name="Sallet E."/>
            <person name="Schiex T."/>
            <person name="Thomas J."/>
            <person name="Vandecasteele C."/>
            <person name="Vares D."/>
            <person name="Vear F."/>
            <person name="Vautrin S."/>
            <person name="Crespi M."/>
            <person name="Mangin B."/>
            <person name="Burke J.M."/>
            <person name="Salse J."/>
            <person name="Munos S."/>
            <person name="Vincourt P."/>
            <person name="Rieseberg L.H."/>
            <person name="Langlade N.B."/>
        </authorList>
    </citation>
    <scope>NUCLEOTIDE SEQUENCE [LARGE SCALE GENOMIC DNA]</scope>
    <source>
        <strain evidence="3">cv. SF193</strain>
        <tissue evidence="1">Leaves</tissue>
    </source>
</reference>
<protein>
    <submittedName>
        <fullName evidence="2">Uncharacterized protein</fullName>
    </submittedName>
</protein>